<keyword evidence="1" id="KW-1133">Transmembrane helix</keyword>
<proteinExistence type="predicted"/>
<evidence type="ECO:0000256" key="1">
    <source>
        <dbReference type="SAM" id="Phobius"/>
    </source>
</evidence>
<reference evidence="2 3" key="1">
    <citation type="journal article" date="2017" name="Int. J. Syst. Evol. Microbiol.">
        <title>Erythrobacter aquimixticola sp. nov., isolated from the junction between the ocean and a freshwater spring.</title>
        <authorList>
            <person name="Park S."/>
            <person name="Jung Y.T."/>
            <person name="Choi S.J."/>
            <person name="Yoon J.H."/>
        </authorList>
    </citation>
    <scope>NUCLEOTIDE SEQUENCE [LARGE SCALE GENOMIC DNA]</scope>
    <source>
        <strain evidence="2 3">JSSK-14</strain>
    </source>
</reference>
<feature type="transmembrane region" description="Helical" evidence="1">
    <location>
        <begin position="44"/>
        <end position="64"/>
    </location>
</feature>
<keyword evidence="3" id="KW-1185">Reference proteome</keyword>
<keyword evidence="1" id="KW-0812">Transmembrane</keyword>
<protein>
    <submittedName>
        <fullName evidence="2">Uncharacterized protein</fullName>
    </submittedName>
</protein>
<keyword evidence="1" id="KW-0472">Membrane</keyword>
<dbReference type="RefSeq" id="WP_133303976.1">
    <property type="nucleotide sequence ID" value="NZ_RAHX01000001.1"/>
</dbReference>
<comment type="caution">
    <text evidence="2">The sequence shown here is derived from an EMBL/GenBank/DDBJ whole genome shotgun (WGS) entry which is preliminary data.</text>
</comment>
<name>A0A419RU76_9SPHN</name>
<sequence>MVPLLAALLALVLMVMGAAAGWLAGLVFPQVFANLSDMLFGKEVPAWQIGAMFGFIGGFFRSFGKGRKGR</sequence>
<accession>A0A419RU76</accession>
<organism evidence="2 3">
    <name type="scientific">Aurantiacibacter aquimixticola</name>
    <dbReference type="NCBI Taxonomy" id="1958945"/>
    <lineage>
        <taxon>Bacteria</taxon>
        <taxon>Pseudomonadati</taxon>
        <taxon>Pseudomonadota</taxon>
        <taxon>Alphaproteobacteria</taxon>
        <taxon>Sphingomonadales</taxon>
        <taxon>Erythrobacteraceae</taxon>
        <taxon>Aurantiacibacter</taxon>
    </lineage>
</organism>
<dbReference type="Proteomes" id="UP000285232">
    <property type="component" value="Unassembled WGS sequence"/>
</dbReference>
<gene>
    <name evidence="2" type="ORF">D6201_08195</name>
</gene>
<dbReference type="AlphaFoldDB" id="A0A419RU76"/>
<dbReference type="EMBL" id="RAHX01000001">
    <property type="protein sequence ID" value="RJY09338.1"/>
    <property type="molecule type" value="Genomic_DNA"/>
</dbReference>
<evidence type="ECO:0000313" key="3">
    <source>
        <dbReference type="Proteomes" id="UP000285232"/>
    </source>
</evidence>
<evidence type="ECO:0000313" key="2">
    <source>
        <dbReference type="EMBL" id="RJY09338.1"/>
    </source>
</evidence>